<dbReference type="PROSITE" id="PS50280">
    <property type="entry name" value="SET"/>
    <property type="match status" value="1"/>
</dbReference>
<dbReference type="GeneTree" id="ENSGT00940000158209"/>
<evidence type="ECO:0000256" key="2">
    <source>
        <dbReference type="ARBA" id="ARBA00004286"/>
    </source>
</evidence>
<dbReference type="InterPro" id="IPR001214">
    <property type="entry name" value="SET_dom"/>
</dbReference>
<evidence type="ECO:0000313" key="20">
    <source>
        <dbReference type="Proteomes" id="UP000429181"/>
    </source>
</evidence>
<evidence type="ECO:0000256" key="7">
    <source>
        <dbReference type="ARBA" id="ARBA00022691"/>
    </source>
</evidence>
<dbReference type="InterPro" id="IPR046341">
    <property type="entry name" value="SET_dom_sf"/>
</dbReference>
<keyword evidence="3" id="KW-0158">Chromosome</keyword>
<evidence type="ECO:0000313" key="19">
    <source>
        <dbReference type="Ensembl" id="ENSBIXP00005038460.1"/>
    </source>
</evidence>
<dbReference type="Pfam" id="PF05033">
    <property type="entry name" value="Pre-SET"/>
    <property type="match status" value="1"/>
</dbReference>
<keyword evidence="7" id="KW-0949">S-adenosyl-L-methionine</keyword>
<dbReference type="PANTHER" id="PTHR46024">
    <property type="entry name" value="HISTONE-LYSINE N-METHYLTRANSFERASE EGGLESS"/>
    <property type="match status" value="1"/>
</dbReference>
<dbReference type="EC" id="2.1.1.366" evidence="12"/>
<gene>
    <name evidence="19" type="primary">SETDB2</name>
</gene>
<evidence type="ECO:0000256" key="16">
    <source>
        <dbReference type="ARBA" id="ARBA00054728"/>
    </source>
</evidence>
<keyword evidence="5" id="KW-0489">Methyltransferase</keyword>
<evidence type="ECO:0000256" key="14">
    <source>
        <dbReference type="ARBA" id="ARBA00042995"/>
    </source>
</evidence>
<dbReference type="SMART" id="SM00468">
    <property type="entry name" value="PreSET"/>
    <property type="match status" value="1"/>
</dbReference>
<reference evidence="19" key="2">
    <citation type="submission" date="2025-08" db="UniProtKB">
        <authorList>
            <consortium name="Ensembl"/>
        </authorList>
    </citation>
    <scope>IDENTIFICATION</scope>
</reference>
<dbReference type="InterPro" id="IPR007728">
    <property type="entry name" value="Pre-SET_dom"/>
</dbReference>
<dbReference type="GO" id="GO:0005737">
    <property type="term" value="C:cytoplasm"/>
    <property type="evidence" value="ECO:0007669"/>
    <property type="project" value="UniProtKB-ARBA"/>
</dbReference>
<feature type="domain" description="SET" evidence="17">
    <location>
        <begin position="314"/>
        <end position="634"/>
    </location>
</feature>
<evidence type="ECO:0000256" key="3">
    <source>
        <dbReference type="ARBA" id="ARBA00022454"/>
    </source>
</evidence>
<feature type="domain" description="Pre-SET" evidence="18">
    <location>
        <begin position="238"/>
        <end position="311"/>
    </location>
</feature>
<dbReference type="GO" id="GO:0005634">
    <property type="term" value="C:nucleus"/>
    <property type="evidence" value="ECO:0007669"/>
    <property type="project" value="UniProtKB-SubCell"/>
</dbReference>
<dbReference type="Gene3D" id="2.170.270.10">
    <property type="entry name" value="SET domain"/>
    <property type="match status" value="2"/>
</dbReference>
<dbReference type="GO" id="GO:0005694">
    <property type="term" value="C:chromosome"/>
    <property type="evidence" value="ECO:0007669"/>
    <property type="project" value="UniProtKB-SubCell"/>
</dbReference>
<dbReference type="GO" id="GO:0010629">
    <property type="term" value="P:negative regulation of gene expression"/>
    <property type="evidence" value="ECO:0007669"/>
    <property type="project" value="TreeGrafter"/>
</dbReference>
<dbReference type="SMART" id="SM00317">
    <property type="entry name" value="SET"/>
    <property type="match status" value="1"/>
</dbReference>
<evidence type="ECO:0000256" key="8">
    <source>
        <dbReference type="ARBA" id="ARBA00022723"/>
    </source>
</evidence>
<dbReference type="GO" id="GO:0140947">
    <property type="term" value="F:histone H3K9me2 methyltransferase activity"/>
    <property type="evidence" value="ECO:0007669"/>
    <property type="project" value="UniProtKB-EC"/>
</dbReference>
<accession>A0A4W2I875</accession>
<evidence type="ECO:0000256" key="10">
    <source>
        <dbReference type="ARBA" id="ARBA00022853"/>
    </source>
</evidence>
<evidence type="ECO:0000256" key="13">
    <source>
        <dbReference type="ARBA" id="ARBA00040299"/>
    </source>
</evidence>
<dbReference type="Proteomes" id="UP000429181">
    <property type="component" value="Chromosome 12"/>
</dbReference>
<dbReference type="FunFam" id="2.170.270.10:FF:000029">
    <property type="entry name" value="Histone-lysine N-methyltransferase SETDB2"/>
    <property type="match status" value="1"/>
</dbReference>
<evidence type="ECO:0000259" key="18">
    <source>
        <dbReference type="PROSITE" id="PS50867"/>
    </source>
</evidence>
<proteinExistence type="predicted"/>
<dbReference type="GO" id="GO:0008270">
    <property type="term" value="F:zinc ion binding"/>
    <property type="evidence" value="ECO:0007669"/>
    <property type="project" value="InterPro"/>
</dbReference>
<keyword evidence="6" id="KW-0808">Transferase</keyword>
<evidence type="ECO:0000259" key="17">
    <source>
        <dbReference type="PROSITE" id="PS50280"/>
    </source>
</evidence>
<protein>
    <recommendedName>
        <fullName evidence="13">Histone-lysine N-methyltransferase SETDB2</fullName>
        <ecNumber evidence="12">2.1.1.366</ecNumber>
    </recommendedName>
    <alternativeName>
        <fullName evidence="14">SET domain bifurcated 2</fullName>
    </alternativeName>
</protein>
<evidence type="ECO:0000256" key="12">
    <source>
        <dbReference type="ARBA" id="ARBA00039052"/>
    </source>
</evidence>
<evidence type="ECO:0000256" key="15">
    <source>
        <dbReference type="ARBA" id="ARBA00049087"/>
    </source>
</evidence>
<dbReference type="SUPFAM" id="SSF82199">
    <property type="entry name" value="SET domain"/>
    <property type="match status" value="1"/>
</dbReference>
<evidence type="ECO:0000256" key="5">
    <source>
        <dbReference type="ARBA" id="ARBA00022603"/>
    </source>
</evidence>
<comment type="subcellular location">
    <subcellularLocation>
        <location evidence="2">Chromosome</location>
    </subcellularLocation>
    <subcellularLocation>
        <location evidence="1">Nucleus</location>
    </subcellularLocation>
</comment>
<keyword evidence="10" id="KW-0156">Chromatin regulator</keyword>
<evidence type="ECO:0000256" key="11">
    <source>
        <dbReference type="ARBA" id="ARBA00023242"/>
    </source>
</evidence>
<dbReference type="AlphaFoldDB" id="A0A4W2I875"/>
<keyword evidence="9" id="KW-0862">Zinc</keyword>
<keyword evidence="11" id="KW-0539">Nucleus</keyword>
<evidence type="ECO:0000256" key="9">
    <source>
        <dbReference type="ARBA" id="ARBA00022833"/>
    </source>
</evidence>
<evidence type="ECO:0000256" key="6">
    <source>
        <dbReference type="ARBA" id="ARBA00022679"/>
    </source>
</evidence>
<organism evidence="19 20">
    <name type="scientific">Bos indicus x Bos taurus</name>
    <name type="common">Hybrid cattle</name>
    <dbReference type="NCBI Taxonomy" id="30522"/>
    <lineage>
        <taxon>Eukaryota</taxon>
        <taxon>Metazoa</taxon>
        <taxon>Chordata</taxon>
        <taxon>Craniata</taxon>
        <taxon>Vertebrata</taxon>
        <taxon>Euteleostomi</taxon>
        <taxon>Mammalia</taxon>
        <taxon>Eutheria</taxon>
        <taxon>Laurasiatheria</taxon>
        <taxon>Artiodactyla</taxon>
        <taxon>Ruminantia</taxon>
        <taxon>Pecora</taxon>
        <taxon>Bovidae</taxon>
        <taxon>Bovinae</taxon>
        <taxon>Bos</taxon>
    </lineage>
</organism>
<dbReference type="PROSITE" id="PS50867">
    <property type="entry name" value="PRE_SET"/>
    <property type="match status" value="1"/>
</dbReference>
<evidence type="ECO:0000256" key="1">
    <source>
        <dbReference type="ARBA" id="ARBA00004123"/>
    </source>
</evidence>
<sequence>MGEKNGDAKSFWMELEDDGKVDFIFEQVQNVLQSLKQKIKDGSATNKEYIQAMILVKDAIINHNSTLIKDHRSVTKNAEENKSSSLPSTSYEDFFPKDCTSLSTENQEIPPMENKVADFREKESSFNLSYQKHQCSGSCLMKMPFTFKGENPLQLPIKCHFQRRHAKTNSHSSALHLTRNYPKEEEIVSDVDISNGVESVPISFCNEIDNRKLPQFKYRKTMWPRAYYLNSFSNMFTDSCDCSEGCIDITKCACLQLTARNAKTCPLSNNKITTGYKYKRLERQIPTGIYECSLLCKCDRRICQNRVVQHGPQVRLQVFKTEKKGWGVRCLDDIDRGTFVCIYSGRLLSRSDTEKPDAIDENGKEENIMKNMFSRKRKIEVADCEVEVIPIELEARPRSMETQEYPPKLHNNTKEPITGMKYNSISRIRYHSVIRSPKTKTVIIQHNGKNMGFTSSESVTSEDNGELNPAQVHLNSKAKEMRKDSSSNQVEDCKDNPVIDSDVIDITKCREDTPPGDTCHQAVTLDNKNEVQIQKPQEEKSPACQNQQVFCGKELPNETKDASSDSLEKFNKGNVFLLDATKEGNVGRFLNHSCCPNLLVQNVFVETHDRNFPLVAFFTNRYVKARTELTWDYGYEAGTMPEKEILCQCGVNKCRRKIL</sequence>
<dbReference type="InterPro" id="IPR051516">
    <property type="entry name" value="SETDB_methyltransferase"/>
</dbReference>
<name>A0A4W2I875_BOBOX</name>
<comment type="catalytic activity">
    <reaction evidence="15">
        <text>N(6),N(6)-dimethyl-L-lysyl(9)-[histone H3] + S-adenosyl-L-methionine = N(6),N(6),N(6)-trimethyl-L-lysyl(9)-[histone H3] + S-adenosyl-L-homocysteine + H(+)</text>
        <dbReference type="Rhea" id="RHEA:60288"/>
        <dbReference type="Rhea" id="RHEA-COMP:15538"/>
        <dbReference type="Rhea" id="RHEA-COMP:15541"/>
        <dbReference type="ChEBI" id="CHEBI:15378"/>
        <dbReference type="ChEBI" id="CHEBI:57856"/>
        <dbReference type="ChEBI" id="CHEBI:59789"/>
        <dbReference type="ChEBI" id="CHEBI:61961"/>
        <dbReference type="ChEBI" id="CHEBI:61976"/>
        <dbReference type="EC" id="2.1.1.366"/>
    </reaction>
</comment>
<reference evidence="19 20" key="1">
    <citation type="submission" date="2018-11" db="EMBL/GenBank/DDBJ databases">
        <title>Haplotype-resolved cattle genomes.</title>
        <authorList>
            <person name="Low W.Y."/>
            <person name="Tearle R."/>
            <person name="Bickhart D.M."/>
            <person name="Rosen B.D."/>
            <person name="Koren S."/>
            <person name="Rhie A."/>
            <person name="Hiendleder S."/>
            <person name="Phillippy A.M."/>
            <person name="Smith T.P.L."/>
            <person name="Williams J.L."/>
        </authorList>
    </citation>
    <scope>NUCLEOTIDE SEQUENCE [LARGE SCALE GENOMIC DNA]</scope>
</reference>
<keyword evidence="8" id="KW-0479">Metal-binding</keyword>
<comment type="function">
    <text evidence="16">Histone methyltransferase involved in left-right axis specification in early development and mitosis. Specifically trimethylates 'Lys-9' of histone H3 (H3K9me3). H3K9me3 is a specific tag for epigenetic transcriptional repression that recruits HP1 (CBX1, CBX3 and/or CBX5) proteins to methylated histones. Contributes to H3K9me3 in both the interspersed repetitive elements and centromere-associated repeats. Plays a role in chromosome condensation and segregation during mitosis.</text>
</comment>
<dbReference type="Ensembl" id="ENSBIXT00005048493.1">
    <property type="protein sequence ID" value="ENSBIXP00005038460.1"/>
    <property type="gene ID" value="ENSBIXG00005020628.1"/>
</dbReference>
<keyword evidence="4" id="KW-0217">Developmental protein</keyword>
<dbReference type="Pfam" id="PF00856">
    <property type="entry name" value="SET"/>
    <property type="match status" value="1"/>
</dbReference>
<dbReference type="PANTHER" id="PTHR46024:SF3">
    <property type="entry name" value="HISTONE-LYSINE N-METHYLTRANSFERASE SETDB2"/>
    <property type="match status" value="1"/>
</dbReference>
<dbReference type="GO" id="GO:0070828">
    <property type="term" value="P:heterochromatin organization"/>
    <property type="evidence" value="ECO:0007669"/>
    <property type="project" value="TreeGrafter"/>
</dbReference>
<dbReference type="GO" id="GO:0032259">
    <property type="term" value="P:methylation"/>
    <property type="evidence" value="ECO:0007669"/>
    <property type="project" value="UniProtKB-KW"/>
</dbReference>
<evidence type="ECO:0000256" key="4">
    <source>
        <dbReference type="ARBA" id="ARBA00022473"/>
    </source>
</evidence>